<reference evidence="3" key="1">
    <citation type="journal article" date="2019" name="Int. J. Syst. Evol. Microbiol.">
        <title>The Global Catalogue of Microorganisms (GCM) 10K type strain sequencing project: providing services to taxonomists for standard genome sequencing and annotation.</title>
        <authorList>
            <consortium name="The Broad Institute Genomics Platform"/>
            <consortium name="The Broad Institute Genome Sequencing Center for Infectious Disease"/>
            <person name="Wu L."/>
            <person name="Ma J."/>
        </authorList>
    </citation>
    <scope>NUCLEOTIDE SEQUENCE [LARGE SCALE GENOMIC DNA]</scope>
    <source>
        <strain evidence="3">KCTC 52924</strain>
    </source>
</reference>
<keyword evidence="1" id="KW-0732">Signal</keyword>
<keyword evidence="3" id="KW-1185">Reference proteome</keyword>
<dbReference type="PROSITE" id="PS51257">
    <property type="entry name" value="PROKAR_LIPOPROTEIN"/>
    <property type="match status" value="1"/>
</dbReference>
<comment type="caution">
    <text evidence="2">The sequence shown here is derived from an EMBL/GenBank/DDBJ whole genome shotgun (WGS) entry which is preliminary data.</text>
</comment>
<gene>
    <name evidence="2" type="ORF">ACFS1K_11990</name>
</gene>
<sequence length="277" mass="32571">MTKYLTLLSLILLLTSCVFSSDQSKKITEPSIKAESIAHIENDTTPTSGNMPESEEKEIDRQYMEGQNTESKAMAGLKEIHFTELWIWEYLNEDREWKEMWVYREPNLNYWLFERLSSFGMSSEMCEWVVAKPNGAYFLNYQEPEMNTPNTLDKQVVELVDENEFPDFWKPTGEIKKFGEPVHGWEIFKGEKYEVFFKGQPDPSVFYLGAGEVDMRALHHFNNLEGDIKLPITFPWGIPKNTMVLSEETDFEYNNMKVNYRFKTISPNSYYVYLPEE</sequence>
<proteinExistence type="predicted"/>
<evidence type="ECO:0000256" key="1">
    <source>
        <dbReference type="SAM" id="SignalP"/>
    </source>
</evidence>
<feature type="chain" id="PRO_5046834052" evidence="1">
    <location>
        <begin position="21"/>
        <end position="277"/>
    </location>
</feature>
<evidence type="ECO:0000313" key="3">
    <source>
        <dbReference type="Proteomes" id="UP001597532"/>
    </source>
</evidence>
<feature type="signal peptide" evidence="1">
    <location>
        <begin position="1"/>
        <end position="20"/>
    </location>
</feature>
<accession>A0ABW5VHT4</accession>
<organism evidence="2 3">
    <name type="scientific">Arenibacter antarcticus</name>
    <dbReference type="NCBI Taxonomy" id="2040469"/>
    <lineage>
        <taxon>Bacteria</taxon>
        <taxon>Pseudomonadati</taxon>
        <taxon>Bacteroidota</taxon>
        <taxon>Flavobacteriia</taxon>
        <taxon>Flavobacteriales</taxon>
        <taxon>Flavobacteriaceae</taxon>
        <taxon>Arenibacter</taxon>
    </lineage>
</organism>
<dbReference type="EMBL" id="JBHUOK010000030">
    <property type="protein sequence ID" value="MFD2790484.1"/>
    <property type="molecule type" value="Genomic_DNA"/>
</dbReference>
<protein>
    <submittedName>
        <fullName evidence="2">Uncharacterized protein</fullName>
    </submittedName>
</protein>
<name>A0ABW5VHT4_9FLAO</name>
<dbReference type="RefSeq" id="WP_251805504.1">
    <property type="nucleotide sequence ID" value="NZ_CP166679.1"/>
</dbReference>
<dbReference type="Proteomes" id="UP001597532">
    <property type="component" value="Unassembled WGS sequence"/>
</dbReference>
<evidence type="ECO:0000313" key="2">
    <source>
        <dbReference type="EMBL" id="MFD2790484.1"/>
    </source>
</evidence>